<sequence length="201" mass="22827">MITPVVRIFQNDIIPAVKADVLATIQANQLAAENARRAADDKPALTESRIKTINYLPAYIQEVMLTIEQNEQSDNYADKNYPLVMLVEDQEVHGSNGYAGDWSGTIAICWPTEKDYKWDDRYTMSFEPVLYPIYESLIEQIWRHPMFVIPGGWEGVKFLKADKPYWGAGAFKDGEGNVFKDPVDTLLISNLKFSLNNKSTN</sequence>
<dbReference type="EMBL" id="LR796196">
    <property type="protein sequence ID" value="CAB4126489.1"/>
    <property type="molecule type" value="Genomic_DNA"/>
</dbReference>
<accession>A0A6J5L387</accession>
<gene>
    <name evidence="1" type="ORF">UFOVP74_43</name>
</gene>
<proteinExistence type="predicted"/>
<reference evidence="1" key="1">
    <citation type="submission" date="2020-04" db="EMBL/GenBank/DDBJ databases">
        <authorList>
            <person name="Chiriac C."/>
            <person name="Salcher M."/>
            <person name="Ghai R."/>
            <person name="Kavagutti S V."/>
        </authorList>
    </citation>
    <scope>NUCLEOTIDE SEQUENCE</scope>
</reference>
<evidence type="ECO:0000313" key="1">
    <source>
        <dbReference type="EMBL" id="CAB4126489.1"/>
    </source>
</evidence>
<protein>
    <submittedName>
        <fullName evidence="1">Uncharacterized protein</fullName>
    </submittedName>
</protein>
<organism evidence="1">
    <name type="scientific">uncultured Caudovirales phage</name>
    <dbReference type="NCBI Taxonomy" id="2100421"/>
    <lineage>
        <taxon>Viruses</taxon>
        <taxon>Duplodnaviria</taxon>
        <taxon>Heunggongvirae</taxon>
        <taxon>Uroviricota</taxon>
        <taxon>Caudoviricetes</taxon>
        <taxon>Peduoviridae</taxon>
        <taxon>Maltschvirus</taxon>
        <taxon>Maltschvirus maltsch</taxon>
    </lineage>
</organism>
<name>A0A6J5L387_9CAUD</name>